<dbReference type="OrthoDB" id="206263at2157"/>
<keyword evidence="1" id="KW-1133">Transmembrane helix</keyword>
<dbReference type="eggNOG" id="arCOG06208">
    <property type="taxonomic scope" value="Archaea"/>
</dbReference>
<dbReference type="Proteomes" id="UP000002071">
    <property type="component" value="Chromosome"/>
</dbReference>
<reference evidence="2 3" key="1">
    <citation type="journal article" date="2009" name="Stand. Genomic Sci.">
        <title>Complete genome sequence of Halorhabdus utahensis type strain (AX-2).</title>
        <authorList>
            <person name="Anderson I."/>
            <person name="Tindall B.J."/>
            <person name="Pomrenke H."/>
            <person name="Goker M."/>
            <person name="Lapidus A."/>
            <person name="Nolan M."/>
            <person name="Copeland A."/>
            <person name="Glavina Del Rio T."/>
            <person name="Chen F."/>
            <person name="Tice H."/>
            <person name="Cheng J.F."/>
            <person name="Lucas S."/>
            <person name="Chertkov O."/>
            <person name="Bruce D."/>
            <person name="Brettin T."/>
            <person name="Detter J.C."/>
            <person name="Han C."/>
            <person name="Goodwin L."/>
            <person name="Land M."/>
            <person name="Hauser L."/>
            <person name="Chang Y.J."/>
            <person name="Jeffries C.D."/>
            <person name="Pitluck S."/>
            <person name="Pati A."/>
            <person name="Mavromatis K."/>
            <person name="Ivanova N."/>
            <person name="Ovchinnikova G."/>
            <person name="Chen A."/>
            <person name="Palaniappan K."/>
            <person name="Chain P."/>
            <person name="Rohde M."/>
            <person name="Bristow J."/>
            <person name="Eisen J.A."/>
            <person name="Markowitz V."/>
            <person name="Hugenholtz P."/>
            <person name="Kyrpides N.C."/>
            <person name="Klenk H.P."/>
        </authorList>
    </citation>
    <scope>NUCLEOTIDE SEQUENCE [LARGE SCALE GENOMIC DNA]</scope>
    <source>
        <strain evidence="3">DSM 12940 / JCM 11049 / AX-2</strain>
    </source>
</reference>
<keyword evidence="1" id="KW-0812">Transmembrane</keyword>
<accession>C7NTP7</accession>
<keyword evidence="1" id="KW-0472">Membrane</keyword>
<gene>
    <name evidence="2" type="ordered locus">Huta_0700</name>
</gene>
<feature type="transmembrane region" description="Helical" evidence="1">
    <location>
        <begin position="48"/>
        <end position="70"/>
    </location>
</feature>
<feature type="transmembrane region" description="Helical" evidence="1">
    <location>
        <begin position="130"/>
        <end position="160"/>
    </location>
</feature>
<evidence type="ECO:0008006" key="4">
    <source>
        <dbReference type="Google" id="ProtNLM"/>
    </source>
</evidence>
<dbReference type="PANTHER" id="PTHR39165:SF1">
    <property type="entry name" value="DUF456 DOMAIN-CONTAINING PROTEIN"/>
    <property type="match status" value="1"/>
</dbReference>
<dbReference type="Pfam" id="PF04306">
    <property type="entry name" value="DUF456"/>
    <property type="match status" value="1"/>
</dbReference>
<dbReference type="AlphaFoldDB" id="C7NTP7"/>
<dbReference type="PANTHER" id="PTHR39165">
    <property type="entry name" value="IG HYPOTHETICAL 17883"/>
    <property type="match status" value="1"/>
</dbReference>
<protein>
    <recommendedName>
        <fullName evidence="4">DUF456 domain-containing protein</fullName>
    </recommendedName>
</protein>
<dbReference type="HOGENOM" id="CLU_109297_5_0_2"/>
<keyword evidence="3" id="KW-1185">Reference proteome</keyword>
<sequence length="161" mass="16285">MEITVFLLIALALLVGGVIGSFVPMVPAGLLSIGGIVVYWWSTGYVTPGPFVLVGFLAVGVLVVVVDYLAGAIAAKAGGASTLSSVAGAVVGVLLFFPLGPVGIVLGITATVFVLELYRGRARGESLKAAAYALVGTLGSSVMQFVLTLSMLVAFLIGLVI</sequence>
<proteinExistence type="predicted"/>
<dbReference type="KEGG" id="hut:Huta_0700"/>
<dbReference type="InterPro" id="IPR007403">
    <property type="entry name" value="DUF456"/>
</dbReference>
<evidence type="ECO:0000313" key="2">
    <source>
        <dbReference type="EMBL" id="ACV10886.1"/>
    </source>
</evidence>
<dbReference type="STRING" id="519442.Huta_0700"/>
<evidence type="ECO:0000313" key="3">
    <source>
        <dbReference type="Proteomes" id="UP000002071"/>
    </source>
</evidence>
<name>C7NTP7_HALUD</name>
<organism evidence="2 3">
    <name type="scientific">Halorhabdus utahensis (strain DSM 12940 / JCM 11049 / AX-2)</name>
    <dbReference type="NCBI Taxonomy" id="519442"/>
    <lineage>
        <taxon>Archaea</taxon>
        <taxon>Methanobacteriati</taxon>
        <taxon>Methanobacteriota</taxon>
        <taxon>Stenosarchaea group</taxon>
        <taxon>Halobacteria</taxon>
        <taxon>Halobacteriales</taxon>
        <taxon>Haloarculaceae</taxon>
        <taxon>Halorhabdus</taxon>
    </lineage>
</organism>
<evidence type="ECO:0000256" key="1">
    <source>
        <dbReference type="SAM" id="Phobius"/>
    </source>
</evidence>
<dbReference type="EMBL" id="CP001687">
    <property type="protein sequence ID" value="ACV10886.1"/>
    <property type="molecule type" value="Genomic_DNA"/>
</dbReference>